<dbReference type="InterPro" id="IPR042462">
    <property type="entry name" value="ARMC7"/>
</dbReference>
<accession>A0A979FSL9</accession>
<dbReference type="KEGG" id="hazt:125178876"/>
<dbReference type="Proteomes" id="UP000694843">
    <property type="component" value="Unplaced"/>
</dbReference>
<protein>
    <submittedName>
        <fullName evidence="3">Armadillo repeat-containing protein 7-like</fullName>
    </submittedName>
</protein>
<reference evidence="3" key="1">
    <citation type="submission" date="2025-08" db="UniProtKB">
        <authorList>
            <consortium name="RefSeq"/>
        </authorList>
    </citation>
    <scope>IDENTIFICATION</scope>
    <source>
        <tissue evidence="3">Whole organism</tissue>
    </source>
</reference>
<dbReference type="Gene3D" id="1.25.10.10">
    <property type="entry name" value="Leucine-rich Repeat Variant"/>
    <property type="match status" value="1"/>
</dbReference>
<dbReference type="PANTHER" id="PTHR46263:SF1">
    <property type="entry name" value="ARMADILLO REPEAT-CONTAINING PROTEIN 7"/>
    <property type="match status" value="1"/>
</dbReference>
<name>A0A979FSL9_HYAAZ</name>
<feature type="chain" id="PRO_5037356190" evidence="1">
    <location>
        <begin position="17"/>
        <end position="163"/>
    </location>
</feature>
<dbReference type="InterPro" id="IPR016024">
    <property type="entry name" value="ARM-type_fold"/>
</dbReference>
<evidence type="ECO:0000313" key="2">
    <source>
        <dbReference type="Proteomes" id="UP000694843"/>
    </source>
</evidence>
<dbReference type="OrthoDB" id="201709at2759"/>
<dbReference type="AlphaFoldDB" id="A0A979FSL9"/>
<dbReference type="PANTHER" id="PTHR46263">
    <property type="entry name" value="ARMADILLO REPEAT-CONTAINING PROTEIN 7"/>
    <property type="match status" value="1"/>
</dbReference>
<organism evidence="2 3">
    <name type="scientific">Hyalella azteca</name>
    <name type="common">Amphipod</name>
    <dbReference type="NCBI Taxonomy" id="294128"/>
    <lineage>
        <taxon>Eukaryota</taxon>
        <taxon>Metazoa</taxon>
        <taxon>Ecdysozoa</taxon>
        <taxon>Arthropoda</taxon>
        <taxon>Crustacea</taxon>
        <taxon>Multicrustacea</taxon>
        <taxon>Malacostraca</taxon>
        <taxon>Eumalacostraca</taxon>
        <taxon>Peracarida</taxon>
        <taxon>Amphipoda</taxon>
        <taxon>Senticaudata</taxon>
        <taxon>Talitrida</taxon>
        <taxon>Talitroidea</taxon>
        <taxon>Hyalellidae</taxon>
        <taxon>Hyalella</taxon>
    </lineage>
</organism>
<sequence length="163" mass="17362">MSISLGASLFSISAWALSCTDRRQQLVANLANFGYDPLNFTWLKDAQVVPIFLGILSTPNESLLLKRFAAAGICNLTLAPGIVPHLIECGAPALLLPCLSSSDTHTVLSALTALFYFSQLGQHAAVSVATSLVMPLKESQDSRIRNLAVILLQEIAASSFTST</sequence>
<dbReference type="InterPro" id="IPR011989">
    <property type="entry name" value="ARM-like"/>
</dbReference>
<dbReference type="SUPFAM" id="SSF48371">
    <property type="entry name" value="ARM repeat"/>
    <property type="match status" value="1"/>
</dbReference>
<dbReference type="GeneID" id="125178876"/>
<feature type="signal peptide" evidence="1">
    <location>
        <begin position="1"/>
        <end position="16"/>
    </location>
</feature>
<gene>
    <name evidence="3" type="primary">LOC125178876</name>
</gene>
<proteinExistence type="predicted"/>
<keyword evidence="1" id="KW-0732">Signal</keyword>
<evidence type="ECO:0000313" key="3">
    <source>
        <dbReference type="RefSeq" id="XP_047739617.1"/>
    </source>
</evidence>
<dbReference type="RefSeq" id="XP_047739617.1">
    <property type="nucleotide sequence ID" value="XM_047883661.1"/>
</dbReference>
<keyword evidence="2" id="KW-1185">Reference proteome</keyword>
<dbReference type="OMA" id="NICLDAQ"/>
<evidence type="ECO:0000256" key="1">
    <source>
        <dbReference type="SAM" id="SignalP"/>
    </source>
</evidence>